<comment type="caution">
    <text evidence="2">The sequence shown here is derived from an EMBL/GenBank/DDBJ whole genome shotgun (WGS) entry which is preliminary data.</text>
</comment>
<accession>A0ABU6UNE0</accession>
<evidence type="ECO:0000256" key="1">
    <source>
        <dbReference type="SAM" id="MobiDB-lite"/>
    </source>
</evidence>
<organism evidence="2 3">
    <name type="scientific">Stylosanthes scabra</name>
    <dbReference type="NCBI Taxonomy" id="79078"/>
    <lineage>
        <taxon>Eukaryota</taxon>
        <taxon>Viridiplantae</taxon>
        <taxon>Streptophyta</taxon>
        <taxon>Embryophyta</taxon>
        <taxon>Tracheophyta</taxon>
        <taxon>Spermatophyta</taxon>
        <taxon>Magnoliopsida</taxon>
        <taxon>eudicotyledons</taxon>
        <taxon>Gunneridae</taxon>
        <taxon>Pentapetalae</taxon>
        <taxon>rosids</taxon>
        <taxon>fabids</taxon>
        <taxon>Fabales</taxon>
        <taxon>Fabaceae</taxon>
        <taxon>Papilionoideae</taxon>
        <taxon>50 kb inversion clade</taxon>
        <taxon>dalbergioids sensu lato</taxon>
        <taxon>Dalbergieae</taxon>
        <taxon>Pterocarpus clade</taxon>
        <taxon>Stylosanthes</taxon>
    </lineage>
</organism>
<proteinExistence type="predicted"/>
<evidence type="ECO:0000313" key="2">
    <source>
        <dbReference type="EMBL" id="MED6162419.1"/>
    </source>
</evidence>
<evidence type="ECO:0000313" key="3">
    <source>
        <dbReference type="Proteomes" id="UP001341840"/>
    </source>
</evidence>
<protein>
    <submittedName>
        <fullName evidence="2">Uncharacterized protein</fullName>
    </submittedName>
</protein>
<feature type="region of interest" description="Disordered" evidence="1">
    <location>
        <begin position="132"/>
        <end position="163"/>
    </location>
</feature>
<sequence>MEFGSEIYSVQSHLDLVEVIELSNSMGEVNSDSVVRETLTKNERSLVTLNSMPSLNASWMLGLTEEIGHGWTGLDPMTYEAHIDKKATKVSKNGPTDTKMGSLDPGDDISCSSCSIPPGFSPCTCQTHEKWGDVESSSALPSRTVDAEGCSGGSQSDDVTFQI</sequence>
<dbReference type="Proteomes" id="UP001341840">
    <property type="component" value="Unassembled WGS sequence"/>
</dbReference>
<feature type="compositionally biased region" description="Polar residues" evidence="1">
    <location>
        <begin position="153"/>
        <end position="163"/>
    </location>
</feature>
<keyword evidence="3" id="KW-1185">Reference proteome</keyword>
<reference evidence="2 3" key="1">
    <citation type="journal article" date="2023" name="Plants (Basel)">
        <title>Bridging the Gap: Combining Genomics and Transcriptomics Approaches to Understand Stylosanthes scabra, an Orphan Legume from the Brazilian Caatinga.</title>
        <authorList>
            <person name="Ferreira-Neto J.R.C."/>
            <person name="da Silva M.D."/>
            <person name="Binneck E."/>
            <person name="de Melo N.F."/>
            <person name="da Silva R.H."/>
            <person name="de Melo A.L.T.M."/>
            <person name="Pandolfi V."/>
            <person name="Bustamante F.O."/>
            <person name="Brasileiro-Vidal A.C."/>
            <person name="Benko-Iseppon A.M."/>
        </authorList>
    </citation>
    <scope>NUCLEOTIDE SEQUENCE [LARGE SCALE GENOMIC DNA]</scope>
    <source>
        <tissue evidence="2">Leaves</tissue>
    </source>
</reference>
<name>A0ABU6UNE0_9FABA</name>
<dbReference type="EMBL" id="JASCZI010121617">
    <property type="protein sequence ID" value="MED6162419.1"/>
    <property type="molecule type" value="Genomic_DNA"/>
</dbReference>
<gene>
    <name evidence="2" type="ORF">PIB30_070272</name>
</gene>